<dbReference type="Gene3D" id="3.40.50.620">
    <property type="entry name" value="HUPs"/>
    <property type="match status" value="1"/>
</dbReference>
<keyword evidence="17" id="KW-1185">Reference proteome</keyword>
<evidence type="ECO:0000256" key="14">
    <source>
        <dbReference type="ARBA" id="ARBA00083107"/>
    </source>
</evidence>
<evidence type="ECO:0000256" key="4">
    <source>
        <dbReference type="ARBA" id="ARBA00014046"/>
    </source>
</evidence>
<protein>
    <recommendedName>
        <fullName evidence="4">Deoxyribodipyrimidine photo-lyase</fullName>
        <ecNumber evidence="3">4.1.99.3</ecNumber>
    </recommendedName>
    <alternativeName>
        <fullName evidence="11">DNA photolyase</fullName>
    </alternativeName>
    <alternativeName>
        <fullName evidence="14">Photoreactivating enzyme</fullName>
    </alternativeName>
</protein>
<dbReference type="Gene3D" id="1.25.40.80">
    <property type="match status" value="1"/>
</dbReference>
<keyword evidence="10" id="KW-0456">Lyase</keyword>
<evidence type="ECO:0000256" key="12">
    <source>
        <dbReference type="ARBA" id="ARBA00033999"/>
    </source>
</evidence>
<dbReference type="EMBL" id="JADBJN010000002">
    <property type="protein sequence ID" value="KAG5677767.1"/>
    <property type="molecule type" value="Genomic_DNA"/>
</dbReference>
<dbReference type="GO" id="GO:0003904">
    <property type="term" value="F:deoxyribodipyrimidine photo-lyase activity"/>
    <property type="evidence" value="ECO:0007669"/>
    <property type="project" value="UniProtKB-EC"/>
</dbReference>
<keyword evidence="5" id="KW-0285">Flavoprotein</keyword>
<dbReference type="InterPro" id="IPR006050">
    <property type="entry name" value="DNA_photolyase_N"/>
</dbReference>
<evidence type="ECO:0000313" key="17">
    <source>
        <dbReference type="Proteomes" id="UP001107558"/>
    </source>
</evidence>
<evidence type="ECO:0000256" key="7">
    <source>
        <dbReference type="ARBA" id="ARBA00022827"/>
    </source>
</evidence>
<dbReference type="SUPFAM" id="SSF48173">
    <property type="entry name" value="Cryptochrome/photolyase FAD-binding domain"/>
    <property type="match status" value="1"/>
</dbReference>
<dbReference type="InterPro" id="IPR036155">
    <property type="entry name" value="Crypto/Photolyase_N_sf"/>
</dbReference>
<dbReference type="PROSITE" id="PS51645">
    <property type="entry name" value="PHR_CRY_ALPHA_BETA"/>
    <property type="match status" value="1"/>
</dbReference>
<keyword evidence="7" id="KW-0274">FAD</keyword>
<dbReference type="GO" id="GO:0000719">
    <property type="term" value="P:photoreactive repair"/>
    <property type="evidence" value="ECO:0007669"/>
    <property type="project" value="TreeGrafter"/>
</dbReference>
<dbReference type="PROSITE" id="PS01083">
    <property type="entry name" value="DNA_PHOTOLYASES_2_1"/>
    <property type="match status" value="1"/>
</dbReference>
<dbReference type="Proteomes" id="UP001107558">
    <property type="component" value="Chromosome 2"/>
</dbReference>
<dbReference type="InterPro" id="IPR008148">
    <property type="entry name" value="DNA_photolyase_2"/>
</dbReference>
<dbReference type="OrthoDB" id="496749at2759"/>
<dbReference type="NCBIfam" id="TIGR00591">
    <property type="entry name" value="phr2"/>
    <property type="match status" value="1"/>
</dbReference>
<dbReference type="FunFam" id="3.40.50.620:FF:000110">
    <property type="entry name" value="Deoxyribodipyrimidine photolyase"/>
    <property type="match status" value="1"/>
</dbReference>
<dbReference type="FunFam" id="1.10.579.10:FF:000002">
    <property type="entry name" value="Deoxyribodipyrimidine photolyase"/>
    <property type="match status" value="1"/>
</dbReference>
<evidence type="ECO:0000313" key="16">
    <source>
        <dbReference type="EMBL" id="KAG5677767.1"/>
    </source>
</evidence>
<evidence type="ECO:0000256" key="11">
    <source>
        <dbReference type="ARBA" id="ARBA00031671"/>
    </source>
</evidence>
<keyword evidence="8" id="KW-0238">DNA-binding</keyword>
<evidence type="ECO:0000256" key="3">
    <source>
        <dbReference type="ARBA" id="ARBA00013149"/>
    </source>
</evidence>
<comment type="catalytic activity">
    <reaction evidence="12">
        <text>cyclobutadipyrimidine (in DNA) = 2 pyrimidine residues (in DNA).</text>
        <dbReference type="EC" id="4.1.99.3"/>
    </reaction>
</comment>
<feature type="domain" description="Photolyase/cryptochrome alpha/beta" evidence="15">
    <location>
        <begin position="81"/>
        <end position="213"/>
    </location>
</feature>
<evidence type="ECO:0000256" key="2">
    <source>
        <dbReference type="ARBA" id="ARBA00006409"/>
    </source>
</evidence>
<gene>
    <name evidence="16" type="ORF">PVAND_007498</name>
</gene>
<comment type="cofactor">
    <cofactor evidence="1">
        <name>FAD</name>
        <dbReference type="ChEBI" id="CHEBI:57692"/>
    </cofactor>
</comment>
<dbReference type="PANTHER" id="PTHR10211:SF0">
    <property type="entry name" value="DEOXYRIBODIPYRIMIDINE PHOTO-LYASE"/>
    <property type="match status" value="1"/>
</dbReference>
<evidence type="ECO:0000256" key="9">
    <source>
        <dbReference type="ARBA" id="ARBA00023204"/>
    </source>
</evidence>
<evidence type="ECO:0000256" key="13">
    <source>
        <dbReference type="ARBA" id="ARBA00059220"/>
    </source>
</evidence>
<evidence type="ECO:0000256" key="8">
    <source>
        <dbReference type="ARBA" id="ARBA00023125"/>
    </source>
</evidence>
<organism evidence="16 17">
    <name type="scientific">Polypedilum vanderplanki</name>
    <name type="common">Sleeping chironomid midge</name>
    <dbReference type="NCBI Taxonomy" id="319348"/>
    <lineage>
        <taxon>Eukaryota</taxon>
        <taxon>Metazoa</taxon>
        <taxon>Ecdysozoa</taxon>
        <taxon>Arthropoda</taxon>
        <taxon>Hexapoda</taxon>
        <taxon>Insecta</taxon>
        <taxon>Pterygota</taxon>
        <taxon>Neoptera</taxon>
        <taxon>Endopterygota</taxon>
        <taxon>Diptera</taxon>
        <taxon>Nematocera</taxon>
        <taxon>Chironomoidea</taxon>
        <taxon>Chironomidae</taxon>
        <taxon>Chironominae</taxon>
        <taxon>Polypedilum</taxon>
        <taxon>Polypedilum</taxon>
    </lineage>
</organism>
<dbReference type="InterPro" id="IPR036134">
    <property type="entry name" value="Crypto/Photolyase_FAD-like_sf"/>
</dbReference>
<evidence type="ECO:0000256" key="5">
    <source>
        <dbReference type="ARBA" id="ARBA00022630"/>
    </source>
</evidence>
<accession>A0A9J6C736</accession>
<keyword evidence="9" id="KW-0234">DNA repair</keyword>
<dbReference type="Pfam" id="PF00875">
    <property type="entry name" value="DNA_photolyase"/>
    <property type="match status" value="1"/>
</dbReference>
<dbReference type="FunFam" id="1.25.40.80:FF:000004">
    <property type="entry name" value="Deoxyribodipyrimidine photolyase"/>
    <property type="match status" value="1"/>
</dbReference>
<dbReference type="InterPro" id="IPR014729">
    <property type="entry name" value="Rossmann-like_a/b/a_fold"/>
</dbReference>
<sequence>MSTKVFDRAAIYFKIKFYRFIMKRTLSTEDASTSKKSKNDDFLEEIHNNRLKTADSIQQFKFNKKRLKFLNNLDEVVDTKTGIVYWMARDQRVQDNWALLFAQKLALKNKWPLYVVFCLTDSFLNSPLRHYKFMLDGLEEVSKDLKKLNINFHLLKGKHATEIPNFVKDFNIGCLVSDFSPLRIHREWTDKIKSKLPSSIPFVQVDAHNIIPVWVASDKQEYAARTIRPKITDKLSEYLTEFPPVIKHPYKAEKNGEAESIDWKEALDFVKPDPSVGEIKQFKPGYRNGIGMLESFIMKRLKKYDKRNDPLVDALSNLSPYFHFGQIAPQRAVIEVQKYRKSASEKVSAFVEEAVVRRELSDNFCYYNKNYDNLNGITDWARKTLNDHKKDKREFIYTLEELEKSRTHDDLWNSAQIQMVKEGKMHGFLRMYWAKKILEWTKSPEEALEFSIYLNDRYSIDGRDPNGYVGCMWSIGGVHDTAWTERDIFGKVRYMNYAGCKRKFKINDFIARYGGVAYNKKK</sequence>
<dbReference type="InterPro" id="IPR052219">
    <property type="entry name" value="Photolyase_Class-2"/>
</dbReference>
<reference evidence="16" key="1">
    <citation type="submission" date="2021-03" db="EMBL/GenBank/DDBJ databases">
        <title>Chromosome level genome of the anhydrobiotic midge Polypedilum vanderplanki.</title>
        <authorList>
            <person name="Yoshida Y."/>
            <person name="Kikawada T."/>
            <person name="Gusev O."/>
        </authorList>
    </citation>
    <scope>NUCLEOTIDE SEQUENCE</scope>
    <source>
        <strain evidence="16">NIAS01</strain>
        <tissue evidence="16">Whole body or cell culture</tissue>
    </source>
</reference>
<dbReference type="GO" id="GO:0003677">
    <property type="term" value="F:DNA binding"/>
    <property type="evidence" value="ECO:0007669"/>
    <property type="project" value="UniProtKB-KW"/>
</dbReference>
<comment type="similarity">
    <text evidence="2">Belongs to the DNA photolyase class-2 family.</text>
</comment>
<evidence type="ECO:0000256" key="6">
    <source>
        <dbReference type="ARBA" id="ARBA00022763"/>
    </source>
</evidence>
<evidence type="ECO:0000256" key="1">
    <source>
        <dbReference type="ARBA" id="ARBA00001974"/>
    </source>
</evidence>
<dbReference type="SUPFAM" id="SSF52425">
    <property type="entry name" value="Cryptochrome/photolyase, N-terminal domain"/>
    <property type="match status" value="1"/>
</dbReference>
<name>A0A9J6C736_POLVA</name>
<dbReference type="Gene3D" id="1.10.579.10">
    <property type="entry name" value="DNA Cyclobutane Dipyrimidine Photolyase, subunit A, domain 3"/>
    <property type="match status" value="1"/>
</dbReference>
<keyword evidence="6" id="KW-0227">DNA damage</keyword>
<dbReference type="PROSITE" id="PS01084">
    <property type="entry name" value="DNA_PHOTOLYASES_2_2"/>
    <property type="match status" value="1"/>
</dbReference>
<dbReference type="PANTHER" id="PTHR10211">
    <property type="entry name" value="DEOXYRIBODIPYRIMIDINE PHOTOLYASE"/>
    <property type="match status" value="1"/>
</dbReference>
<comment type="caution">
    <text evidence="16">The sequence shown here is derived from an EMBL/GenBank/DDBJ whole genome shotgun (WGS) entry which is preliminary data.</text>
</comment>
<proteinExistence type="inferred from homology"/>
<dbReference type="AlphaFoldDB" id="A0A9J6C736"/>
<comment type="function">
    <text evidence="13">Involved in repair of UV radiation-induced DNA damage. Catalyzes the light-dependent monomerization (300-600 nm) of cyclobutyl pyrimidine dimers (in cis-syn configuration), which are formed between adjacent bases on the same DNA strand upon exposure to ultraviolet radiation.</text>
</comment>
<dbReference type="GO" id="GO:0009650">
    <property type="term" value="P:UV protection"/>
    <property type="evidence" value="ECO:0007669"/>
    <property type="project" value="UniProtKB-ARBA"/>
</dbReference>
<dbReference type="EC" id="4.1.99.3" evidence="3"/>
<evidence type="ECO:0000256" key="10">
    <source>
        <dbReference type="ARBA" id="ARBA00023239"/>
    </source>
</evidence>
<evidence type="ECO:0000259" key="15">
    <source>
        <dbReference type="PROSITE" id="PS51645"/>
    </source>
</evidence>
<dbReference type="InterPro" id="IPR032673">
    <property type="entry name" value="DNA_photolyase_2_CS"/>
</dbReference>